<dbReference type="Proteomes" id="UP000186132">
    <property type="component" value="Unassembled WGS sequence"/>
</dbReference>
<name>A0A1M5LIC9_9ACTN</name>
<dbReference type="OrthoDB" id="5196541at2"/>
<organism evidence="2 3">
    <name type="scientific">Jatrophihabitans endophyticus</name>
    <dbReference type="NCBI Taxonomy" id="1206085"/>
    <lineage>
        <taxon>Bacteria</taxon>
        <taxon>Bacillati</taxon>
        <taxon>Actinomycetota</taxon>
        <taxon>Actinomycetes</taxon>
        <taxon>Jatrophihabitantales</taxon>
        <taxon>Jatrophihabitantaceae</taxon>
        <taxon>Jatrophihabitans</taxon>
    </lineage>
</organism>
<feature type="region of interest" description="Disordered" evidence="1">
    <location>
        <begin position="49"/>
        <end position="69"/>
    </location>
</feature>
<dbReference type="STRING" id="1206085.SAMN05443575_2458"/>
<sequence length="121" mass="13093">MELEQHVRARCAAAGLDPDEMERLLVESGSISRVLARIGGAEVDACRPIERGDTPAGRPVGVGTRRWRATPGSSATLSLRLDHDEMAELRGRAERQGVGVSVLARAYLRRALAAPPDARPW</sequence>
<reference evidence="2 3" key="1">
    <citation type="submission" date="2016-11" db="EMBL/GenBank/DDBJ databases">
        <authorList>
            <person name="Jaros S."/>
            <person name="Januszkiewicz K."/>
            <person name="Wedrychowicz H."/>
        </authorList>
    </citation>
    <scope>NUCLEOTIDE SEQUENCE [LARGE SCALE GENOMIC DNA]</scope>
    <source>
        <strain evidence="2 3">DSM 45627</strain>
    </source>
</reference>
<keyword evidence="3" id="KW-1185">Reference proteome</keyword>
<proteinExistence type="predicted"/>
<gene>
    <name evidence="2" type="ORF">SAMN05443575_2458</name>
</gene>
<dbReference type="AlphaFoldDB" id="A0A1M5LIC9"/>
<evidence type="ECO:0000256" key="1">
    <source>
        <dbReference type="SAM" id="MobiDB-lite"/>
    </source>
</evidence>
<dbReference type="EMBL" id="FQVU01000003">
    <property type="protein sequence ID" value="SHG64716.1"/>
    <property type="molecule type" value="Genomic_DNA"/>
</dbReference>
<protein>
    <submittedName>
        <fullName evidence="2">Ribbon-helix-helix protein, copG family</fullName>
    </submittedName>
</protein>
<evidence type="ECO:0000313" key="2">
    <source>
        <dbReference type="EMBL" id="SHG64716.1"/>
    </source>
</evidence>
<accession>A0A1M5LIC9</accession>
<dbReference type="RefSeq" id="WP_073390604.1">
    <property type="nucleotide sequence ID" value="NZ_FQVU01000003.1"/>
</dbReference>
<evidence type="ECO:0000313" key="3">
    <source>
        <dbReference type="Proteomes" id="UP000186132"/>
    </source>
</evidence>